<organism evidence="6">
    <name type="scientific">Spongospora subterranea</name>
    <dbReference type="NCBI Taxonomy" id="70186"/>
    <lineage>
        <taxon>Eukaryota</taxon>
        <taxon>Sar</taxon>
        <taxon>Rhizaria</taxon>
        <taxon>Endomyxa</taxon>
        <taxon>Phytomyxea</taxon>
        <taxon>Plasmodiophorida</taxon>
        <taxon>Plasmodiophoridae</taxon>
        <taxon>Spongospora</taxon>
    </lineage>
</organism>
<evidence type="ECO:0000256" key="1">
    <source>
        <dbReference type="ARBA" id="ARBA00001947"/>
    </source>
</evidence>
<dbReference type="EMBL" id="HACM01009988">
    <property type="protein sequence ID" value="CRZ10430.1"/>
    <property type="molecule type" value="Transcribed_RNA"/>
</dbReference>
<keyword evidence="2" id="KW-0479">Metal-binding</keyword>
<dbReference type="PANTHER" id="PTHR37326">
    <property type="entry name" value="BLL3975 PROTEIN"/>
    <property type="match status" value="1"/>
</dbReference>
<proteinExistence type="predicted"/>
<name>A0A0H5R8I2_9EUKA</name>
<evidence type="ECO:0000313" key="6">
    <source>
        <dbReference type="EMBL" id="CRZ10430.1"/>
    </source>
</evidence>
<reference evidence="6" key="1">
    <citation type="submission" date="2015-04" db="EMBL/GenBank/DDBJ databases">
        <title>The genome sequence of the plant pathogenic Rhizarian Plasmodiophora brassicae reveals insights in its biotrophic life cycle and the origin of chitin synthesis.</title>
        <authorList>
            <person name="Schwelm A."/>
            <person name="Fogelqvist J."/>
            <person name="Knaust A."/>
            <person name="Julke S."/>
            <person name="Lilja T."/>
            <person name="Dhandapani V."/>
            <person name="Bonilla-Rosso G."/>
            <person name="Karlsson M."/>
            <person name="Shevchenko A."/>
            <person name="Choi S.R."/>
            <person name="Kim H.G."/>
            <person name="Park J.Y."/>
            <person name="Lim Y.P."/>
            <person name="Ludwig-Muller J."/>
            <person name="Dixelius C."/>
        </authorList>
    </citation>
    <scope>NUCLEOTIDE SEQUENCE</scope>
    <source>
        <tissue evidence="6">Potato root galls</tissue>
    </source>
</reference>
<evidence type="ECO:0000256" key="3">
    <source>
        <dbReference type="ARBA" id="ARBA00022801"/>
    </source>
</evidence>
<dbReference type="Gene3D" id="3.40.630.10">
    <property type="entry name" value="Zn peptidases"/>
    <property type="match status" value="1"/>
</dbReference>
<evidence type="ECO:0000259" key="5">
    <source>
        <dbReference type="Pfam" id="PF24827"/>
    </source>
</evidence>
<dbReference type="SUPFAM" id="SSF53187">
    <property type="entry name" value="Zn-dependent exopeptidases"/>
    <property type="match status" value="1"/>
</dbReference>
<dbReference type="GO" id="GO:0016788">
    <property type="term" value="F:hydrolase activity, acting on ester bonds"/>
    <property type="evidence" value="ECO:0007669"/>
    <property type="project" value="InterPro"/>
</dbReference>
<dbReference type="GO" id="GO:0046872">
    <property type="term" value="F:metal ion binding"/>
    <property type="evidence" value="ECO:0007669"/>
    <property type="project" value="UniProtKB-KW"/>
</dbReference>
<dbReference type="Pfam" id="PF24827">
    <property type="entry name" value="AstE_AspA_cat"/>
    <property type="match status" value="1"/>
</dbReference>
<dbReference type="InterPro" id="IPR055438">
    <property type="entry name" value="AstE_AspA_cat"/>
</dbReference>
<accession>A0A0H5R8I2</accession>
<evidence type="ECO:0000256" key="4">
    <source>
        <dbReference type="ARBA" id="ARBA00022833"/>
    </source>
</evidence>
<comment type="cofactor">
    <cofactor evidence="1">
        <name>Zn(2+)</name>
        <dbReference type="ChEBI" id="CHEBI:29105"/>
    </cofactor>
</comment>
<dbReference type="InterPro" id="IPR053138">
    <property type="entry name" value="N-alpha-Ac-DABA_deacetylase"/>
</dbReference>
<dbReference type="AlphaFoldDB" id="A0A0H5R8I2"/>
<dbReference type="CDD" id="cd06251">
    <property type="entry name" value="M14_ASTE_ASPA-like"/>
    <property type="match status" value="1"/>
</dbReference>
<dbReference type="PANTHER" id="PTHR37326:SF1">
    <property type="entry name" value="BLL3975 PROTEIN"/>
    <property type="match status" value="1"/>
</dbReference>
<keyword evidence="4" id="KW-0862">Zinc</keyword>
<evidence type="ECO:0000256" key="2">
    <source>
        <dbReference type="ARBA" id="ARBA00022723"/>
    </source>
</evidence>
<protein>
    <recommendedName>
        <fullName evidence="5">Succinylglutamate desuccinylase/Aspartoacylase catalytic domain-containing protein</fullName>
    </recommendedName>
</protein>
<sequence length="408" mass="44024">MIVPNEDVDDAMIHPMGSPLVDRMPVMARRQSIREILYYFSAKPVTAIPTVAKLDLDDWPSGEISVMWVQIVSDAFGSPISVPVMLAKGSTPGKVVGLTAALHGNEVSGIPTIQKIFHDLAPHICNLKGAVVAVPCCNQFGFENTTRFYQDGADLNRCFGSAFKPGNEINIATRSQQFCKNLFERVLVNCNVLMDLHTASFGRHNSFYVRADIRYPFISRLARLIQPQIIVHNVGTGGDGGAGTLRAAACARGIDAITIEIGDSTSFNRALIGMTYAGIARVLDDIGLIEVPEFRQLDVTRPPTIVCSHSYWMQTDCGGVLDVSPSCAEIVRKGQFLASVVDIFGFVITKYVAPEDGVVIGKSTNPANVQGDRIVHLGIIAGTDMLNADGTFKSDVSITSKFGAISTD</sequence>
<feature type="domain" description="Succinylglutamate desuccinylase/Aspartoacylase catalytic" evidence="5">
    <location>
        <begin position="93"/>
        <end position="284"/>
    </location>
</feature>
<keyword evidence="3" id="KW-0378">Hydrolase</keyword>